<reference evidence="3 4" key="1">
    <citation type="submission" date="2014-07" db="EMBL/GenBank/DDBJ databases">
        <title>Genome Sequencing of Dermacoccus nishinomiyaensis.</title>
        <authorList>
            <person name="Hong K.W."/>
            <person name="Chan K.G."/>
        </authorList>
    </citation>
    <scope>NUCLEOTIDE SEQUENCE [LARGE SCALE GENOMIC DNA]</scope>
    <source>
        <strain evidence="3 4">M25</strain>
    </source>
</reference>
<keyword evidence="2" id="KW-0812">Transmembrane</keyword>
<protein>
    <submittedName>
        <fullName evidence="3">Uncharacterized protein</fullName>
    </submittedName>
</protein>
<name>A0A075JGW0_9MICO</name>
<keyword evidence="2" id="KW-0472">Membrane</keyword>
<evidence type="ECO:0000256" key="1">
    <source>
        <dbReference type="SAM" id="MobiDB-lite"/>
    </source>
</evidence>
<dbReference type="OrthoDB" id="5149025at2"/>
<dbReference type="EMBL" id="CP008889">
    <property type="protein sequence ID" value="AIF41109.1"/>
    <property type="molecule type" value="Genomic_DNA"/>
</dbReference>
<keyword evidence="4" id="KW-1185">Reference proteome</keyword>
<dbReference type="RefSeq" id="WP_038568710.1">
    <property type="nucleotide sequence ID" value="NZ_CAKZHM010000073.1"/>
</dbReference>
<evidence type="ECO:0000313" key="4">
    <source>
        <dbReference type="Proteomes" id="UP000027986"/>
    </source>
</evidence>
<sequence length="75" mass="7934">MTSFVSLVAAVDVPELEENHIAMPPWAFGLMALCIFGLLFALLWAFRNTAARFGAPKGHGPAGVRGGGQNQGVNH</sequence>
<proteinExistence type="predicted"/>
<keyword evidence="2" id="KW-1133">Transmembrane helix</keyword>
<dbReference type="KEGG" id="dni:HX89_09305"/>
<dbReference type="HOGENOM" id="CLU_2665075_0_0_11"/>
<dbReference type="AlphaFoldDB" id="A0A075JGW0"/>
<dbReference type="STRING" id="1274.HX89_09305"/>
<evidence type="ECO:0000313" key="3">
    <source>
        <dbReference type="EMBL" id="AIF41109.1"/>
    </source>
</evidence>
<feature type="transmembrane region" description="Helical" evidence="2">
    <location>
        <begin position="26"/>
        <end position="46"/>
    </location>
</feature>
<organism evidence="3 4">
    <name type="scientific">Dermacoccus nishinomiyaensis</name>
    <dbReference type="NCBI Taxonomy" id="1274"/>
    <lineage>
        <taxon>Bacteria</taxon>
        <taxon>Bacillati</taxon>
        <taxon>Actinomycetota</taxon>
        <taxon>Actinomycetes</taxon>
        <taxon>Micrococcales</taxon>
        <taxon>Dermacoccaceae</taxon>
        <taxon>Dermacoccus</taxon>
    </lineage>
</organism>
<dbReference type="Proteomes" id="UP000027986">
    <property type="component" value="Chromosome"/>
</dbReference>
<feature type="region of interest" description="Disordered" evidence="1">
    <location>
        <begin position="56"/>
        <end position="75"/>
    </location>
</feature>
<evidence type="ECO:0000256" key="2">
    <source>
        <dbReference type="SAM" id="Phobius"/>
    </source>
</evidence>
<feature type="compositionally biased region" description="Gly residues" evidence="1">
    <location>
        <begin position="60"/>
        <end position="75"/>
    </location>
</feature>
<accession>A0A075JGW0</accession>
<gene>
    <name evidence="3" type="ORF">HX89_09305</name>
</gene>
<dbReference type="GeneID" id="41841336"/>